<dbReference type="InterPro" id="IPR005479">
    <property type="entry name" value="CPAse_ATP-bd"/>
</dbReference>
<dbReference type="AlphaFoldDB" id="A0A543A7Z5"/>
<dbReference type="Gene3D" id="3.30.470.20">
    <property type="entry name" value="ATP-grasp fold, B domain"/>
    <property type="match status" value="1"/>
</dbReference>
<evidence type="ECO:0000259" key="10">
    <source>
        <dbReference type="PROSITE" id="PS50979"/>
    </source>
</evidence>
<comment type="catalytic activity">
    <reaction evidence="7">
        <text>N(6)-biotinyl-L-lysyl-[protein] + hydrogencarbonate + ATP = N(6)-carboxybiotinyl-L-lysyl-[protein] + ADP + phosphate + H(+)</text>
        <dbReference type="Rhea" id="RHEA:13501"/>
        <dbReference type="Rhea" id="RHEA-COMP:10505"/>
        <dbReference type="Rhea" id="RHEA-COMP:10506"/>
        <dbReference type="ChEBI" id="CHEBI:15378"/>
        <dbReference type="ChEBI" id="CHEBI:17544"/>
        <dbReference type="ChEBI" id="CHEBI:30616"/>
        <dbReference type="ChEBI" id="CHEBI:43474"/>
        <dbReference type="ChEBI" id="CHEBI:83144"/>
        <dbReference type="ChEBI" id="CHEBI:83145"/>
        <dbReference type="ChEBI" id="CHEBI:456216"/>
        <dbReference type="EC" id="6.3.4.14"/>
    </reaction>
</comment>
<name>A0A543A7Z5_9ACTN</name>
<dbReference type="PANTHER" id="PTHR48095">
    <property type="entry name" value="PYRUVATE CARBOXYLASE SUBUNIT A"/>
    <property type="match status" value="1"/>
</dbReference>
<feature type="domain" description="ATP-grasp" evidence="9">
    <location>
        <begin position="122"/>
        <end position="319"/>
    </location>
</feature>
<sequence>MSGISRLLVANRGEIAVRTIRAAKELGITVIAAHSDADTDSLAVRLADEAVNVGGAHARKSYLNREALLAAAKEVSADAVHPGYGFLAENSAFAQAVTDAGLIWVGPSSETIARMGHKAAAIATARSAGVPVVPGSAGLLRSPEEGVAAAAEVGYPVLIKAAAGGGGRGIRVAHDDAELVAGMASAQQEAEAAFGDGGVYLERFIDKARHIEVQILGDGTRAVHFYERDCSLQRRRQKVWEEAPAAALSPEVRERICASAVALAEAVGYSGAGTVEYLYDQATDDFFFIEMNTRIQVEHPITEEVCGVDLIQAMLLVAGGHRLPYRQEDIRVGGHAIEIRINAEDPDRDFMPAPGRIESLVWPLGPGVRIDSMAYPGYTIPPYYDSLIGKLIVRAETRDLALARLRRALDEIELSGPATTLPFFGRLLDQSDVLDNHLHTTWIEQWMESQS</sequence>
<gene>
    <name evidence="11" type="ORF">FB381_2535</name>
</gene>
<dbReference type="InterPro" id="IPR005481">
    <property type="entry name" value="BC-like_N"/>
</dbReference>
<dbReference type="FunFam" id="3.40.50.20:FF:000010">
    <property type="entry name" value="Propionyl-CoA carboxylase subunit alpha"/>
    <property type="match status" value="1"/>
</dbReference>
<dbReference type="InterPro" id="IPR016185">
    <property type="entry name" value="PreATP-grasp_dom_sf"/>
</dbReference>
<dbReference type="GO" id="GO:0004075">
    <property type="term" value="F:biotin carboxylase activity"/>
    <property type="evidence" value="ECO:0007669"/>
    <property type="project" value="UniProtKB-EC"/>
</dbReference>
<dbReference type="InterPro" id="IPR051602">
    <property type="entry name" value="ACC_Biotin_Carboxylase"/>
</dbReference>
<comment type="function">
    <text evidence="1">This protein is a component of the acetyl coenzyme A carboxylase complex; first, biotin carboxylase catalyzes the carboxylation of the carrier protein and then the transcarboxylase transfers the carboxyl group to form malonyl-CoA.</text>
</comment>
<dbReference type="Proteomes" id="UP000320209">
    <property type="component" value="Unassembled WGS sequence"/>
</dbReference>
<dbReference type="Pfam" id="PF02785">
    <property type="entry name" value="Biotin_carb_C"/>
    <property type="match status" value="1"/>
</dbReference>
<dbReference type="SUPFAM" id="SSF56059">
    <property type="entry name" value="Glutathione synthetase ATP-binding domain-like"/>
    <property type="match status" value="1"/>
</dbReference>
<dbReference type="InterPro" id="IPR011054">
    <property type="entry name" value="Rudment_hybrid_motif"/>
</dbReference>
<evidence type="ECO:0000256" key="5">
    <source>
        <dbReference type="ARBA" id="ARBA00022840"/>
    </source>
</evidence>
<dbReference type="SUPFAM" id="SSF52440">
    <property type="entry name" value="PreATP-grasp domain"/>
    <property type="match status" value="1"/>
</dbReference>
<comment type="caution">
    <text evidence="11">The sequence shown here is derived from an EMBL/GenBank/DDBJ whole genome shotgun (WGS) entry which is preliminary data.</text>
</comment>
<evidence type="ECO:0000256" key="1">
    <source>
        <dbReference type="ARBA" id="ARBA00003761"/>
    </source>
</evidence>
<dbReference type="SUPFAM" id="SSF51246">
    <property type="entry name" value="Rudiment single hybrid motif"/>
    <property type="match status" value="1"/>
</dbReference>
<evidence type="ECO:0000256" key="2">
    <source>
        <dbReference type="ARBA" id="ARBA00013263"/>
    </source>
</evidence>
<dbReference type="Pfam" id="PF00289">
    <property type="entry name" value="Biotin_carb_N"/>
    <property type="match status" value="1"/>
</dbReference>
<dbReference type="SMART" id="SM00878">
    <property type="entry name" value="Biotin_carb_C"/>
    <property type="match status" value="1"/>
</dbReference>
<dbReference type="GO" id="GO:0005524">
    <property type="term" value="F:ATP binding"/>
    <property type="evidence" value="ECO:0007669"/>
    <property type="project" value="UniProtKB-UniRule"/>
</dbReference>
<dbReference type="GO" id="GO:0046872">
    <property type="term" value="F:metal ion binding"/>
    <property type="evidence" value="ECO:0007669"/>
    <property type="project" value="InterPro"/>
</dbReference>
<dbReference type="Pfam" id="PF02786">
    <property type="entry name" value="CPSase_L_D2"/>
    <property type="match status" value="1"/>
</dbReference>
<dbReference type="OrthoDB" id="9760256at2"/>
<dbReference type="PROSITE" id="PS50975">
    <property type="entry name" value="ATP_GRASP"/>
    <property type="match status" value="1"/>
</dbReference>
<evidence type="ECO:0000256" key="7">
    <source>
        <dbReference type="ARBA" id="ARBA00048600"/>
    </source>
</evidence>
<evidence type="ECO:0000256" key="3">
    <source>
        <dbReference type="ARBA" id="ARBA00022598"/>
    </source>
</evidence>
<dbReference type="InterPro" id="IPR011761">
    <property type="entry name" value="ATP-grasp"/>
</dbReference>
<dbReference type="PROSITE" id="PS00867">
    <property type="entry name" value="CPSASE_2"/>
    <property type="match status" value="1"/>
</dbReference>
<dbReference type="InterPro" id="IPR011764">
    <property type="entry name" value="Biotin_carboxylation_dom"/>
</dbReference>
<accession>A0A543A7Z5</accession>
<dbReference type="FunFam" id="3.30.1490.20:FF:000018">
    <property type="entry name" value="Biotin carboxylase"/>
    <property type="match status" value="1"/>
</dbReference>
<dbReference type="InterPro" id="IPR005482">
    <property type="entry name" value="Biotin_COase_C"/>
</dbReference>
<evidence type="ECO:0000259" key="9">
    <source>
        <dbReference type="PROSITE" id="PS50975"/>
    </source>
</evidence>
<proteinExistence type="predicted"/>
<evidence type="ECO:0000313" key="11">
    <source>
        <dbReference type="EMBL" id="TQL68639.1"/>
    </source>
</evidence>
<keyword evidence="6" id="KW-0092">Biotin</keyword>
<dbReference type="PANTHER" id="PTHR48095:SF2">
    <property type="entry name" value="BIOTIN CARBOXYLASE, CHLOROPLASTIC"/>
    <property type="match status" value="1"/>
</dbReference>
<feature type="domain" description="Biotin carboxylation" evidence="10">
    <location>
        <begin position="3"/>
        <end position="448"/>
    </location>
</feature>
<evidence type="ECO:0000256" key="8">
    <source>
        <dbReference type="PROSITE-ProRule" id="PRU00409"/>
    </source>
</evidence>
<keyword evidence="4 8" id="KW-0547">Nucleotide-binding</keyword>
<dbReference type="RefSeq" id="WP_141780604.1">
    <property type="nucleotide sequence ID" value="NZ_VFOV01000001.1"/>
</dbReference>
<dbReference type="NCBIfam" id="NF009471">
    <property type="entry name" value="PRK12833.1"/>
    <property type="match status" value="1"/>
</dbReference>
<evidence type="ECO:0000256" key="4">
    <source>
        <dbReference type="ARBA" id="ARBA00022741"/>
    </source>
</evidence>
<dbReference type="PROSITE" id="PS00866">
    <property type="entry name" value="CPSASE_1"/>
    <property type="match status" value="1"/>
</dbReference>
<protein>
    <recommendedName>
        <fullName evidence="2">biotin carboxylase</fullName>
        <ecNumber evidence="2">6.3.4.14</ecNumber>
    </recommendedName>
</protein>
<dbReference type="NCBIfam" id="NF006367">
    <property type="entry name" value="PRK08591.1"/>
    <property type="match status" value="1"/>
</dbReference>
<evidence type="ECO:0000256" key="6">
    <source>
        <dbReference type="ARBA" id="ARBA00023267"/>
    </source>
</evidence>
<reference evidence="11 12" key="1">
    <citation type="submission" date="2019-06" db="EMBL/GenBank/DDBJ databases">
        <title>Sequencing the genomes of 1000 actinobacteria strains.</title>
        <authorList>
            <person name="Klenk H.-P."/>
        </authorList>
    </citation>
    <scope>NUCLEOTIDE SEQUENCE [LARGE SCALE GENOMIC DNA]</scope>
    <source>
        <strain evidence="11 12">DSM 25218</strain>
    </source>
</reference>
<keyword evidence="5 8" id="KW-0067">ATP-binding</keyword>
<keyword evidence="3" id="KW-0436">Ligase</keyword>
<organism evidence="11 12">
    <name type="scientific">Nocardioides albertanoniae</name>
    <dbReference type="NCBI Taxonomy" id="1175486"/>
    <lineage>
        <taxon>Bacteria</taxon>
        <taxon>Bacillati</taxon>
        <taxon>Actinomycetota</taxon>
        <taxon>Actinomycetes</taxon>
        <taxon>Propionibacteriales</taxon>
        <taxon>Nocardioidaceae</taxon>
        <taxon>Nocardioides</taxon>
    </lineage>
</organism>
<dbReference type="EC" id="6.3.4.14" evidence="2"/>
<dbReference type="PROSITE" id="PS50979">
    <property type="entry name" value="BC"/>
    <property type="match status" value="1"/>
</dbReference>
<dbReference type="EMBL" id="VFOV01000001">
    <property type="protein sequence ID" value="TQL68639.1"/>
    <property type="molecule type" value="Genomic_DNA"/>
</dbReference>
<keyword evidence="12" id="KW-1185">Reference proteome</keyword>
<evidence type="ECO:0000313" key="12">
    <source>
        <dbReference type="Proteomes" id="UP000320209"/>
    </source>
</evidence>